<gene>
    <name evidence="4" type="ORF">NB063_28445</name>
</gene>
<feature type="domain" description="VWFA" evidence="3">
    <location>
        <begin position="40"/>
        <end position="196"/>
    </location>
</feature>
<dbReference type="Gene3D" id="3.40.50.410">
    <property type="entry name" value="von Willebrand factor, type A domain"/>
    <property type="match status" value="1"/>
</dbReference>
<sequence length="860" mass="93475">MIRHCHQTVRKQLIVVVLICAMLTFALPIFAAEPTHAPMTFVVVIDISGSMDDDLPSPIQPILSDKTKIANVRRKVSRLSKDLPDGTRVIAIVFDHASTTLCDVKLLGSESRMQLQEAVEKIKSSGGTTFLWRAADDALALARKLATENPENRVRMLLLSDGGDEEKAPGLDHNSLVRKYSDLLQEVVTLDWVTIGWDLAADVKQVLEKERINVIRVDEAVDLVPLSAGFELSATSIRVGEEIGLLDTSYGEGIVLQAADWGDGTPYSKGDVLRHRYDHPGEFAIRYVVKSDAGRESRVTKTIRVVAPDAPIAKIATNPAVVTLGDPVVLTDVSEGEVADRRWILPGGVVKSDSEVTHRFEDIGAQVVSLVVKDKLNQRSEAKATVLVRQPPAPTTSIKLSAATAKPGDRVTAIKETTGGVRQRWLLPDGSESDEQHVTFVVPKEYGEQIVGLTVWDKFDQTVTSEAKLNVPRPGKPVANLLMPKRIGPGTPFQIVDQSEGVIESSQLFIDGRPVNDGRIVDFVASEQGGRHVVRKVVAGPGGTATFEQEIEVDAHAKPVAGFTIGTRRPTLGDSVLITSTAHGPIESMVFHVTGFESPISIDLAADEASPFFEFPCSATGEVSIRQVVTGPGGTDEMEQHFEVVPKAVQPTALFEANRLTGRGPTEVEFDNQSTGSVERTIYDFGDSSEPRVLDFDADAKHTFAPGKWNVIVTVYGPEGTSPRTWEETIEIAEPLAEWVRNLSWQFPIGMILIGGGVWFVAKRNEANFAKSLDMIGGALVVTPVSNIYESKTFAFDGEHADEAIKWDESTSVLVSMLEVEAGAERFCITLQRDGFPDESAIAESGETLTLGDFTIIYTA</sequence>
<dbReference type="InterPro" id="IPR036465">
    <property type="entry name" value="vWFA_dom_sf"/>
</dbReference>
<dbReference type="InterPro" id="IPR002035">
    <property type="entry name" value="VWF_A"/>
</dbReference>
<keyword evidence="1" id="KW-0812">Transmembrane</keyword>
<dbReference type="InterPro" id="IPR035986">
    <property type="entry name" value="PKD_dom_sf"/>
</dbReference>
<protein>
    <submittedName>
        <fullName evidence="4">VWA domain-containing protein</fullName>
    </submittedName>
</protein>
<feature type="transmembrane region" description="Helical" evidence="1">
    <location>
        <begin position="12"/>
        <end position="31"/>
    </location>
</feature>
<dbReference type="SUPFAM" id="SSF49299">
    <property type="entry name" value="PKD domain"/>
    <property type="match status" value="3"/>
</dbReference>
<dbReference type="InterPro" id="IPR013783">
    <property type="entry name" value="Ig-like_fold"/>
</dbReference>
<dbReference type="Pfam" id="PF00801">
    <property type="entry name" value="PKD"/>
    <property type="match status" value="1"/>
</dbReference>
<keyword evidence="1" id="KW-1133">Transmembrane helix</keyword>
<dbReference type="InterPro" id="IPR000601">
    <property type="entry name" value="PKD_dom"/>
</dbReference>
<dbReference type="InterPro" id="IPR022409">
    <property type="entry name" value="PKD/Chitinase_dom"/>
</dbReference>
<name>A0ABT0UC23_9BACT</name>
<keyword evidence="1" id="KW-0472">Membrane</keyword>
<feature type="domain" description="PKD" evidence="2">
    <location>
        <begin position="260"/>
        <end position="312"/>
    </location>
</feature>
<evidence type="ECO:0000259" key="2">
    <source>
        <dbReference type="PROSITE" id="PS50093"/>
    </source>
</evidence>
<dbReference type="EMBL" id="JAMQBK010000090">
    <property type="protein sequence ID" value="MCM2374569.1"/>
    <property type="molecule type" value="Genomic_DNA"/>
</dbReference>
<proteinExistence type="predicted"/>
<evidence type="ECO:0000313" key="4">
    <source>
        <dbReference type="EMBL" id="MCM2374569.1"/>
    </source>
</evidence>
<reference evidence="4 5" key="1">
    <citation type="journal article" date="2022" name="Syst. Appl. Microbiol.">
        <title>Rhodopirellula aestuarii sp. nov., a novel member of the genus Rhodopirellula isolated from brackish sediments collected in the Tagus River estuary, Portugal.</title>
        <authorList>
            <person name="Vitorino I.R."/>
            <person name="Klimek D."/>
            <person name="Calusinska M."/>
            <person name="Lobo-da-Cunha A."/>
            <person name="Vasconcelos V."/>
            <person name="Lage O.M."/>
        </authorList>
    </citation>
    <scope>NUCLEOTIDE SEQUENCE [LARGE SCALE GENOMIC DNA]</scope>
    <source>
        <strain evidence="4 5">ICT_H3.1</strain>
    </source>
</reference>
<dbReference type="SUPFAM" id="SSF53300">
    <property type="entry name" value="vWA-like"/>
    <property type="match status" value="1"/>
</dbReference>
<dbReference type="SMART" id="SM00089">
    <property type="entry name" value="PKD"/>
    <property type="match status" value="3"/>
</dbReference>
<dbReference type="Pfam" id="PF13519">
    <property type="entry name" value="VWA_2"/>
    <property type="match status" value="1"/>
</dbReference>
<dbReference type="RefSeq" id="WP_250932468.1">
    <property type="nucleotide sequence ID" value="NZ_JAMQBK010000090.1"/>
</dbReference>
<evidence type="ECO:0000313" key="5">
    <source>
        <dbReference type="Proteomes" id="UP001202961"/>
    </source>
</evidence>
<organism evidence="4 5">
    <name type="scientific">Aporhodopirellula aestuarii</name>
    <dbReference type="NCBI Taxonomy" id="2950107"/>
    <lineage>
        <taxon>Bacteria</taxon>
        <taxon>Pseudomonadati</taxon>
        <taxon>Planctomycetota</taxon>
        <taxon>Planctomycetia</taxon>
        <taxon>Pirellulales</taxon>
        <taxon>Pirellulaceae</taxon>
        <taxon>Aporhodopirellula</taxon>
    </lineage>
</organism>
<dbReference type="PROSITE" id="PS50093">
    <property type="entry name" value="PKD"/>
    <property type="match status" value="2"/>
</dbReference>
<keyword evidence="5" id="KW-1185">Reference proteome</keyword>
<dbReference type="CDD" id="cd00198">
    <property type="entry name" value="vWFA"/>
    <property type="match status" value="1"/>
</dbReference>
<dbReference type="Gene3D" id="2.60.40.10">
    <property type="entry name" value="Immunoglobulins"/>
    <property type="match status" value="3"/>
</dbReference>
<accession>A0ABT0UC23</accession>
<dbReference type="SMART" id="SM00327">
    <property type="entry name" value="VWA"/>
    <property type="match status" value="1"/>
</dbReference>
<comment type="caution">
    <text evidence="4">The sequence shown here is derived from an EMBL/GenBank/DDBJ whole genome shotgun (WGS) entry which is preliminary data.</text>
</comment>
<evidence type="ECO:0000259" key="3">
    <source>
        <dbReference type="PROSITE" id="PS50234"/>
    </source>
</evidence>
<dbReference type="Proteomes" id="UP001202961">
    <property type="component" value="Unassembled WGS sequence"/>
</dbReference>
<dbReference type="PROSITE" id="PS50234">
    <property type="entry name" value="VWFA"/>
    <property type="match status" value="1"/>
</dbReference>
<evidence type="ECO:0000256" key="1">
    <source>
        <dbReference type="SAM" id="Phobius"/>
    </source>
</evidence>
<feature type="domain" description="PKD" evidence="2">
    <location>
        <begin position="311"/>
        <end position="395"/>
    </location>
</feature>